<dbReference type="Proteomes" id="UP001162162">
    <property type="component" value="Unassembled WGS sequence"/>
</dbReference>
<name>A0AAV8Y9B2_9CUCU</name>
<dbReference type="AlphaFoldDB" id="A0AAV8Y9B2"/>
<evidence type="ECO:0000313" key="2">
    <source>
        <dbReference type="EMBL" id="KAJ8947577.1"/>
    </source>
</evidence>
<keyword evidence="1" id="KW-0472">Membrane</keyword>
<sequence length="82" mass="9834">MRAVWDFINYWYFRYLLVTELYMVEKWERVMFHIIVFTLLFIFYLFNTTIVVGLVKMVTDGIFNQGNLSQSEYGGIASNDEL</sequence>
<comment type="caution">
    <text evidence="2">The sequence shown here is derived from an EMBL/GenBank/DDBJ whole genome shotgun (WGS) entry which is preliminary data.</text>
</comment>
<feature type="transmembrane region" description="Helical" evidence="1">
    <location>
        <begin position="30"/>
        <end position="55"/>
    </location>
</feature>
<organism evidence="2 3">
    <name type="scientific">Aromia moschata</name>
    <dbReference type="NCBI Taxonomy" id="1265417"/>
    <lineage>
        <taxon>Eukaryota</taxon>
        <taxon>Metazoa</taxon>
        <taxon>Ecdysozoa</taxon>
        <taxon>Arthropoda</taxon>
        <taxon>Hexapoda</taxon>
        <taxon>Insecta</taxon>
        <taxon>Pterygota</taxon>
        <taxon>Neoptera</taxon>
        <taxon>Endopterygota</taxon>
        <taxon>Coleoptera</taxon>
        <taxon>Polyphaga</taxon>
        <taxon>Cucujiformia</taxon>
        <taxon>Chrysomeloidea</taxon>
        <taxon>Cerambycidae</taxon>
        <taxon>Cerambycinae</taxon>
        <taxon>Callichromatini</taxon>
        <taxon>Aromia</taxon>
    </lineage>
</organism>
<keyword evidence="1" id="KW-0812">Transmembrane</keyword>
<accession>A0AAV8Y9B2</accession>
<evidence type="ECO:0000313" key="3">
    <source>
        <dbReference type="Proteomes" id="UP001162162"/>
    </source>
</evidence>
<protein>
    <submittedName>
        <fullName evidence="2">Uncharacterized protein</fullName>
    </submittedName>
</protein>
<keyword evidence="3" id="KW-1185">Reference proteome</keyword>
<dbReference type="EMBL" id="JAPWTK010000158">
    <property type="protein sequence ID" value="KAJ8947577.1"/>
    <property type="molecule type" value="Genomic_DNA"/>
</dbReference>
<evidence type="ECO:0000256" key="1">
    <source>
        <dbReference type="SAM" id="Phobius"/>
    </source>
</evidence>
<proteinExistence type="predicted"/>
<reference evidence="2" key="1">
    <citation type="journal article" date="2023" name="Insect Mol. Biol.">
        <title>Genome sequencing provides insights into the evolution of gene families encoding plant cell wall-degrading enzymes in longhorned beetles.</title>
        <authorList>
            <person name="Shin N.R."/>
            <person name="Okamura Y."/>
            <person name="Kirsch R."/>
            <person name="Pauchet Y."/>
        </authorList>
    </citation>
    <scope>NUCLEOTIDE SEQUENCE</scope>
    <source>
        <strain evidence="2">AMC_N1</strain>
    </source>
</reference>
<keyword evidence="1" id="KW-1133">Transmembrane helix</keyword>
<gene>
    <name evidence="2" type="ORF">NQ318_010089</name>
</gene>